<dbReference type="InParanoid" id="B0DT77"/>
<dbReference type="RefSeq" id="XP_001887117.1">
    <property type="nucleotide sequence ID" value="XM_001887082.1"/>
</dbReference>
<protein>
    <submittedName>
        <fullName evidence="2">Predicted protein</fullName>
    </submittedName>
</protein>
<dbReference type="Proteomes" id="UP000001194">
    <property type="component" value="Unassembled WGS sequence"/>
</dbReference>
<dbReference type="OrthoDB" id="3251070at2759"/>
<reference evidence="2 3" key="1">
    <citation type="journal article" date="2008" name="Nature">
        <title>The genome of Laccaria bicolor provides insights into mycorrhizal symbiosis.</title>
        <authorList>
            <person name="Martin F."/>
            <person name="Aerts A."/>
            <person name="Ahren D."/>
            <person name="Brun A."/>
            <person name="Danchin E.G.J."/>
            <person name="Duchaussoy F."/>
            <person name="Gibon J."/>
            <person name="Kohler A."/>
            <person name="Lindquist E."/>
            <person name="Pereda V."/>
            <person name="Salamov A."/>
            <person name="Shapiro H.J."/>
            <person name="Wuyts J."/>
            <person name="Blaudez D."/>
            <person name="Buee M."/>
            <person name="Brokstein P."/>
            <person name="Canbaeck B."/>
            <person name="Cohen D."/>
            <person name="Courty P.E."/>
            <person name="Coutinho P.M."/>
            <person name="Delaruelle C."/>
            <person name="Detter J.C."/>
            <person name="Deveau A."/>
            <person name="DiFazio S."/>
            <person name="Duplessis S."/>
            <person name="Fraissinet-Tachet L."/>
            <person name="Lucic E."/>
            <person name="Frey-Klett P."/>
            <person name="Fourrey C."/>
            <person name="Feussner I."/>
            <person name="Gay G."/>
            <person name="Grimwood J."/>
            <person name="Hoegger P.J."/>
            <person name="Jain P."/>
            <person name="Kilaru S."/>
            <person name="Labbe J."/>
            <person name="Lin Y.C."/>
            <person name="Legue V."/>
            <person name="Le Tacon F."/>
            <person name="Marmeisse R."/>
            <person name="Melayah D."/>
            <person name="Montanini B."/>
            <person name="Muratet M."/>
            <person name="Nehls U."/>
            <person name="Niculita-Hirzel H."/>
            <person name="Oudot-Le Secq M.P."/>
            <person name="Peter M."/>
            <person name="Quesneville H."/>
            <person name="Rajashekar B."/>
            <person name="Reich M."/>
            <person name="Rouhier N."/>
            <person name="Schmutz J."/>
            <person name="Yin T."/>
            <person name="Chalot M."/>
            <person name="Henrissat B."/>
            <person name="Kuees U."/>
            <person name="Lucas S."/>
            <person name="Van de Peer Y."/>
            <person name="Podila G.K."/>
            <person name="Polle A."/>
            <person name="Pukkila P.J."/>
            <person name="Richardson P.M."/>
            <person name="Rouze P."/>
            <person name="Sanders I.R."/>
            <person name="Stajich J.E."/>
            <person name="Tunlid A."/>
            <person name="Tuskan G."/>
            <person name="Grigoriev I.V."/>
        </authorList>
    </citation>
    <scope>NUCLEOTIDE SEQUENCE [LARGE SCALE GENOMIC DNA]</scope>
    <source>
        <strain evidence="3">S238N-H82 / ATCC MYA-4686</strain>
    </source>
</reference>
<proteinExistence type="predicted"/>
<feature type="region of interest" description="Disordered" evidence="1">
    <location>
        <begin position="1"/>
        <end position="26"/>
    </location>
</feature>
<dbReference type="HOGENOM" id="CLU_054439_0_0_1"/>
<dbReference type="GeneID" id="6082819"/>
<dbReference type="AlphaFoldDB" id="B0DT77"/>
<gene>
    <name evidence="2" type="ORF">LACBIDRAFT_309861</name>
</gene>
<name>B0DT77_LACBS</name>
<sequence length="358" mass="39666">MPPRRAKRAKLEPVVGATPSSRDVVGAKTSSDSRAVAVLPNRRSSALGLPVELLMEILSYFPRPLVGVPLYGVYFHSTPPASSLERTNLLRALSQTCQQWRLIFLSLLWERVEVCTARSQKTEAAWNLWLARSLERKSKGLAQNPQYASHVRCLNVILPRCSTATVLPAYVSCLQALPNLHTLSVLSIYTGKMTSSLKSAFEGRTFPSVQTVVVPDHVHNVLRSCPEVRRVICNFGSGTALVKAIAKDCKKVEVIEDFHTDEKMMKQIVNAAPNLRTARFPCSISPAALLLLSPLKNLVNIELRTRVLSEAALGNDAFLVNAIKMAKEVLRNREGPKSLIVRQSSDMYTPWSKNIELD</sequence>
<evidence type="ECO:0000313" key="2">
    <source>
        <dbReference type="EMBL" id="EDR02172.1"/>
    </source>
</evidence>
<dbReference type="KEGG" id="lbc:LACBIDRAFT_309861"/>
<keyword evidence="3" id="KW-1185">Reference proteome</keyword>
<dbReference type="EMBL" id="DS547132">
    <property type="protein sequence ID" value="EDR02172.1"/>
    <property type="molecule type" value="Genomic_DNA"/>
</dbReference>
<evidence type="ECO:0000256" key="1">
    <source>
        <dbReference type="SAM" id="MobiDB-lite"/>
    </source>
</evidence>
<accession>B0DT77</accession>
<organism evidence="3">
    <name type="scientific">Laccaria bicolor (strain S238N-H82 / ATCC MYA-4686)</name>
    <name type="common">Bicoloured deceiver</name>
    <name type="synonym">Laccaria laccata var. bicolor</name>
    <dbReference type="NCBI Taxonomy" id="486041"/>
    <lineage>
        <taxon>Eukaryota</taxon>
        <taxon>Fungi</taxon>
        <taxon>Dikarya</taxon>
        <taxon>Basidiomycota</taxon>
        <taxon>Agaricomycotina</taxon>
        <taxon>Agaricomycetes</taxon>
        <taxon>Agaricomycetidae</taxon>
        <taxon>Agaricales</taxon>
        <taxon>Agaricineae</taxon>
        <taxon>Hydnangiaceae</taxon>
        <taxon>Laccaria</taxon>
    </lineage>
</organism>
<evidence type="ECO:0000313" key="3">
    <source>
        <dbReference type="Proteomes" id="UP000001194"/>
    </source>
</evidence>